<gene>
    <name evidence="2" type="ORF">A4U43_C09F15060</name>
</gene>
<dbReference type="Proteomes" id="UP000243459">
    <property type="component" value="Chromosome 9"/>
</dbReference>
<accession>A0A5P1E9K1</accession>
<name>A0A5P1E9K1_ASPOF</name>
<proteinExistence type="predicted"/>
<protein>
    <submittedName>
        <fullName evidence="2">Uncharacterized protein</fullName>
    </submittedName>
</protein>
<evidence type="ECO:0000313" key="3">
    <source>
        <dbReference type="Proteomes" id="UP000243459"/>
    </source>
</evidence>
<dbReference type="Gramene" id="ONK58633">
    <property type="protein sequence ID" value="ONK58633"/>
    <property type="gene ID" value="A4U43_C09F15060"/>
</dbReference>
<reference evidence="3" key="1">
    <citation type="journal article" date="2017" name="Nat. Commun.">
        <title>The asparagus genome sheds light on the origin and evolution of a young Y chromosome.</title>
        <authorList>
            <person name="Harkess A."/>
            <person name="Zhou J."/>
            <person name="Xu C."/>
            <person name="Bowers J.E."/>
            <person name="Van der Hulst R."/>
            <person name="Ayyampalayam S."/>
            <person name="Mercati F."/>
            <person name="Riccardi P."/>
            <person name="McKain M.R."/>
            <person name="Kakrana A."/>
            <person name="Tang H."/>
            <person name="Ray J."/>
            <person name="Groenendijk J."/>
            <person name="Arikit S."/>
            <person name="Mathioni S.M."/>
            <person name="Nakano M."/>
            <person name="Shan H."/>
            <person name="Telgmann-Rauber A."/>
            <person name="Kanno A."/>
            <person name="Yue Z."/>
            <person name="Chen H."/>
            <person name="Li W."/>
            <person name="Chen Y."/>
            <person name="Xu X."/>
            <person name="Zhang Y."/>
            <person name="Luo S."/>
            <person name="Chen H."/>
            <person name="Gao J."/>
            <person name="Mao Z."/>
            <person name="Pires J.C."/>
            <person name="Luo M."/>
            <person name="Kudrna D."/>
            <person name="Wing R.A."/>
            <person name="Meyers B.C."/>
            <person name="Yi K."/>
            <person name="Kong H."/>
            <person name="Lavrijsen P."/>
            <person name="Sunseri F."/>
            <person name="Falavigna A."/>
            <person name="Ye Y."/>
            <person name="Leebens-Mack J.H."/>
            <person name="Chen G."/>
        </authorList>
    </citation>
    <scope>NUCLEOTIDE SEQUENCE [LARGE SCALE GENOMIC DNA]</scope>
    <source>
        <strain evidence="3">cv. DH0086</strain>
    </source>
</reference>
<feature type="region of interest" description="Disordered" evidence="1">
    <location>
        <begin position="59"/>
        <end position="84"/>
    </location>
</feature>
<evidence type="ECO:0000313" key="2">
    <source>
        <dbReference type="EMBL" id="ONK58633.1"/>
    </source>
</evidence>
<feature type="region of interest" description="Disordered" evidence="1">
    <location>
        <begin position="1"/>
        <end position="38"/>
    </location>
</feature>
<keyword evidence="3" id="KW-1185">Reference proteome</keyword>
<sequence length="210" mass="22076">MSEEAGAATGGGGSPTRGVVSAFKGQGSITPSPPLPSGSPGQALLVHFFSRYLHRPFQISSASPPTPCRRQTARDPPAAVPFGGGGPAPAFEFFCRRVGRTTTPVRDDDPLPCPRPASGGRLPGRLTDRRPSPGRPRAAPVPASLSNPFRCRVGLDVAGGSEPPLPPRLLGSSVRRVLDVLTASCTPWPEFHRLTTPAYRVEAPARDCRS</sequence>
<organism evidence="2 3">
    <name type="scientific">Asparagus officinalis</name>
    <name type="common">Garden asparagus</name>
    <dbReference type="NCBI Taxonomy" id="4686"/>
    <lineage>
        <taxon>Eukaryota</taxon>
        <taxon>Viridiplantae</taxon>
        <taxon>Streptophyta</taxon>
        <taxon>Embryophyta</taxon>
        <taxon>Tracheophyta</taxon>
        <taxon>Spermatophyta</taxon>
        <taxon>Magnoliopsida</taxon>
        <taxon>Liliopsida</taxon>
        <taxon>Asparagales</taxon>
        <taxon>Asparagaceae</taxon>
        <taxon>Asparagoideae</taxon>
        <taxon>Asparagus</taxon>
    </lineage>
</organism>
<evidence type="ECO:0000256" key="1">
    <source>
        <dbReference type="SAM" id="MobiDB-lite"/>
    </source>
</evidence>
<feature type="region of interest" description="Disordered" evidence="1">
    <location>
        <begin position="103"/>
        <end position="143"/>
    </location>
</feature>
<dbReference type="AlphaFoldDB" id="A0A5P1E9K1"/>
<dbReference type="EMBL" id="CM007389">
    <property type="protein sequence ID" value="ONK58633.1"/>
    <property type="molecule type" value="Genomic_DNA"/>
</dbReference>